<dbReference type="NCBIfam" id="NF047847">
    <property type="entry name" value="SS_mature_LptM"/>
    <property type="match status" value="1"/>
</dbReference>
<sequence>MVVSYQKLIISALLLGATSTMLAGCGRKGDLDKPSVAVVDQNKMGAPAAATPEKKFLLDPLL</sequence>
<comment type="subcellular location">
    <subcellularLocation>
        <location evidence="1">Cell outer membrane</location>
        <topology evidence="1">Lipid-anchor</topology>
    </subcellularLocation>
</comment>
<keyword evidence="3" id="KW-0472">Membrane</keyword>
<keyword evidence="9" id="KW-1185">Reference proteome</keyword>
<keyword evidence="2 7" id="KW-0732">Signal</keyword>
<name>A0A1Q8ZLU2_9HYPH</name>
<dbReference type="Proteomes" id="UP000186894">
    <property type="component" value="Unassembled WGS sequence"/>
</dbReference>
<evidence type="ECO:0000256" key="7">
    <source>
        <dbReference type="SAM" id="SignalP"/>
    </source>
</evidence>
<dbReference type="PROSITE" id="PS51257">
    <property type="entry name" value="PROKAR_LIPOPROTEIN"/>
    <property type="match status" value="1"/>
</dbReference>
<protein>
    <recommendedName>
        <fullName evidence="10">ABC transporter</fullName>
    </recommendedName>
</protein>
<evidence type="ECO:0008006" key="10">
    <source>
        <dbReference type="Google" id="ProtNLM"/>
    </source>
</evidence>
<accession>A0A1Q8ZLU2</accession>
<dbReference type="AlphaFoldDB" id="A0A1Q8ZLU2"/>
<keyword evidence="5" id="KW-0998">Cell outer membrane</keyword>
<proteinExistence type="predicted"/>
<keyword evidence="4" id="KW-0564">Palmitate</keyword>
<dbReference type="EMBL" id="MKIM01000031">
    <property type="protein sequence ID" value="OLP42869.1"/>
    <property type="molecule type" value="Genomic_DNA"/>
</dbReference>
<comment type="caution">
    <text evidence="8">The sequence shown here is derived from an EMBL/GenBank/DDBJ whole genome shotgun (WGS) entry which is preliminary data.</text>
</comment>
<feature type="chain" id="PRO_5012457942" description="ABC transporter" evidence="7">
    <location>
        <begin position="24"/>
        <end position="62"/>
    </location>
</feature>
<evidence type="ECO:0000256" key="2">
    <source>
        <dbReference type="ARBA" id="ARBA00022729"/>
    </source>
</evidence>
<dbReference type="STRING" id="1867956.BJF95_01795"/>
<reference evidence="8 9" key="1">
    <citation type="submission" date="2016-09" db="EMBL/GenBank/DDBJ databases">
        <title>Rhizobium oryziradicis sp. nov., isolated from the root of rice.</title>
        <authorList>
            <person name="Zhao J."/>
            <person name="Zhang X."/>
        </authorList>
    </citation>
    <scope>NUCLEOTIDE SEQUENCE [LARGE SCALE GENOMIC DNA]</scope>
    <source>
        <strain evidence="8 9">N19</strain>
    </source>
</reference>
<keyword evidence="6" id="KW-0449">Lipoprotein</keyword>
<dbReference type="GO" id="GO:0009279">
    <property type="term" value="C:cell outer membrane"/>
    <property type="evidence" value="ECO:0007669"/>
    <property type="project" value="UniProtKB-SubCell"/>
</dbReference>
<evidence type="ECO:0000256" key="4">
    <source>
        <dbReference type="ARBA" id="ARBA00023139"/>
    </source>
</evidence>
<dbReference type="Pfam" id="PF13627">
    <property type="entry name" value="LptM_cons"/>
    <property type="match status" value="1"/>
</dbReference>
<dbReference type="OrthoDB" id="7363830at2"/>
<evidence type="ECO:0000256" key="6">
    <source>
        <dbReference type="ARBA" id="ARBA00023288"/>
    </source>
</evidence>
<evidence type="ECO:0000256" key="3">
    <source>
        <dbReference type="ARBA" id="ARBA00023136"/>
    </source>
</evidence>
<evidence type="ECO:0000256" key="5">
    <source>
        <dbReference type="ARBA" id="ARBA00023237"/>
    </source>
</evidence>
<evidence type="ECO:0000256" key="1">
    <source>
        <dbReference type="ARBA" id="ARBA00004459"/>
    </source>
</evidence>
<feature type="signal peptide" evidence="7">
    <location>
        <begin position="1"/>
        <end position="23"/>
    </location>
</feature>
<dbReference type="InterPro" id="IPR032831">
    <property type="entry name" value="LptM_cons"/>
</dbReference>
<evidence type="ECO:0000313" key="8">
    <source>
        <dbReference type="EMBL" id="OLP42869.1"/>
    </source>
</evidence>
<gene>
    <name evidence="8" type="ORF">BJF95_01795</name>
</gene>
<evidence type="ECO:0000313" key="9">
    <source>
        <dbReference type="Proteomes" id="UP000186894"/>
    </source>
</evidence>
<organism evidence="8 9">
    <name type="scientific">Rhizobium oryziradicis</name>
    <dbReference type="NCBI Taxonomy" id="1867956"/>
    <lineage>
        <taxon>Bacteria</taxon>
        <taxon>Pseudomonadati</taxon>
        <taxon>Pseudomonadota</taxon>
        <taxon>Alphaproteobacteria</taxon>
        <taxon>Hyphomicrobiales</taxon>
        <taxon>Rhizobiaceae</taxon>
        <taxon>Rhizobium/Agrobacterium group</taxon>
        <taxon>Rhizobium</taxon>
    </lineage>
</organism>